<gene>
    <name evidence="1" type="ORF">DPMN_018805</name>
</gene>
<proteinExistence type="predicted"/>
<accession>A0A9D4NDW0</accession>
<evidence type="ECO:0000313" key="1">
    <source>
        <dbReference type="EMBL" id="KAH3894648.1"/>
    </source>
</evidence>
<comment type="caution">
    <text evidence="1">The sequence shown here is derived from an EMBL/GenBank/DDBJ whole genome shotgun (WGS) entry which is preliminary data.</text>
</comment>
<name>A0A9D4NDW0_DREPO</name>
<reference evidence="1" key="1">
    <citation type="journal article" date="2019" name="bioRxiv">
        <title>The Genome of the Zebra Mussel, Dreissena polymorpha: A Resource for Invasive Species Research.</title>
        <authorList>
            <person name="McCartney M.A."/>
            <person name="Auch B."/>
            <person name="Kono T."/>
            <person name="Mallez S."/>
            <person name="Zhang Y."/>
            <person name="Obille A."/>
            <person name="Becker A."/>
            <person name="Abrahante J.E."/>
            <person name="Garbe J."/>
            <person name="Badalamenti J.P."/>
            <person name="Herman A."/>
            <person name="Mangelson H."/>
            <person name="Liachko I."/>
            <person name="Sullivan S."/>
            <person name="Sone E.D."/>
            <person name="Koren S."/>
            <person name="Silverstein K.A.T."/>
            <person name="Beckman K.B."/>
            <person name="Gohl D.M."/>
        </authorList>
    </citation>
    <scope>NUCLEOTIDE SEQUENCE</scope>
    <source>
        <strain evidence="1">Duluth1</strain>
        <tissue evidence="1">Whole animal</tissue>
    </source>
</reference>
<dbReference type="EMBL" id="JAIWYP010000001">
    <property type="protein sequence ID" value="KAH3894648.1"/>
    <property type="molecule type" value="Genomic_DNA"/>
</dbReference>
<organism evidence="1 2">
    <name type="scientific">Dreissena polymorpha</name>
    <name type="common">Zebra mussel</name>
    <name type="synonym">Mytilus polymorpha</name>
    <dbReference type="NCBI Taxonomy" id="45954"/>
    <lineage>
        <taxon>Eukaryota</taxon>
        <taxon>Metazoa</taxon>
        <taxon>Spiralia</taxon>
        <taxon>Lophotrochozoa</taxon>
        <taxon>Mollusca</taxon>
        <taxon>Bivalvia</taxon>
        <taxon>Autobranchia</taxon>
        <taxon>Heteroconchia</taxon>
        <taxon>Euheterodonta</taxon>
        <taxon>Imparidentia</taxon>
        <taxon>Neoheterodontei</taxon>
        <taxon>Myida</taxon>
        <taxon>Dreissenoidea</taxon>
        <taxon>Dreissenidae</taxon>
        <taxon>Dreissena</taxon>
    </lineage>
</organism>
<evidence type="ECO:0000313" key="2">
    <source>
        <dbReference type="Proteomes" id="UP000828390"/>
    </source>
</evidence>
<dbReference type="AlphaFoldDB" id="A0A9D4NDW0"/>
<protein>
    <submittedName>
        <fullName evidence="1">Uncharacterized protein</fullName>
    </submittedName>
</protein>
<dbReference type="Proteomes" id="UP000828390">
    <property type="component" value="Unassembled WGS sequence"/>
</dbReference>
<reference evidence="1" key="2">
    <citation type="submission" date="2020-11" db="EMBL/GenBank/DDBJ databases">
        <authorList>
            <person name="McCartney M.A."/>
            <person name="Auch B."/>
            <person name="Kono T."/>
            <person name="Mallez S."/>
            <person name="Becker A."/>
            <person name="Gohl D.M."/>
            <person name="Silverstein K.A.T."/>
            <person name="Koren S."/>
            <person name="Bechman K.B."/>
            <person name="Herman A."/>
            <person name="Abrahante J.E."/>
            <person name="Garbe J."/>
        </authorList>
    </citation>
    <scope>NUCLEOTIDE SEQUENCE</scope>
    <source>
        <strain evidence="1">Duluth1</strain>
        <tissue evidence="1">Whole animal</tissue>
    </source>
</reference>
<keyword evidence="2" id="KW-1185">Reference proteome</keyword>
<sequence>MLLDSSWQFHCCNGCMLLRRFNRYGAVCGCVLWLYESSLQLRLGSPMVSKNGINNGIQ</sequence>